<protein>
    <submittedName>
        <fullName evidence="2">Hypothetical_protein</fullName>
    </submittedName>
</protein>
<proteinExistence type="predicted"/>
<organism evidence="1">
    <name type="scientific">Hexamita inflata</name>
    <dbReference type="NCBI Taxonomy" id="28002"/>
    <lineage>
        <taxon>Eukaryota</taxon>
        <taxon>Metamonada</taxon>
        <taxon>Diplomonadida</taxon>
        <taxon>Hexamitidae</taxon>
        <taxon>Hexamitinae</taxon>
        <taxon>Hexamita</taxon>
    </lineage>
</organism>
<dbReference type="Proteomes" id="UP001642409">
    <property type="component" value="Unassembled WGS sequence"/>
</dbReference>
<sequence length="191" mass="22003">MLNNPSTLNIFLEATQKQNRAYNITTHQQNVDYQWVNYYIKTNYANQFFKPRSRPRENIRVRNVPTIYVYAKYTLDALYCLSSNDLFMNQEPASMNESPTTLLIKLIKINVDEVITVPSSSVQTSRQCHIIKITADLAIKYINSGMIELKHTQNIGFMIIEVQCICTGSYDALDKIDECQDCDSLIDIVVE</sequence>
<name>A0AA86PAQ2_9EUKA</name>
<reference evidence="1" key="1">
    <citation type="submission" date="2023-06" db="EMBL/GenBank/DDBJ databases">
        <authorList>
            <person name="Kurt Z."/>
        </authorList>
    </citation>
    <scope>NUCLEOTIDE SEQUENCE</scope>
</reference>
<dbReference type="EMBL" id="CATOUU010000531">
    <property type="protein sequence ID" value="CAI9933245.1"/>
    <property type="molecule type" value="Genomic_DNA"/>
</dbReference>
<evidence type="ECO:0000313" key="1">
    <source>
        <dbReference type="EMBL" id="CAI9933245.1"/>
    </source>
</evidence>
<evidence type="ECO:0000313" key="3">
    <source>
        <dbReference type="Proteomes" id="UP001642409"/>
    </source>
</evidence>
<accession>A0AA86PAQ2</accession>
<gene>
    <name evidence="1" type="ORF">HINF_LOCUS20890</name>
    <name evidence="2" type="ORF">HINF_LOCUS2436</name>
</gene>
<comment type="caution">
    <text evidence="1">The sequence shown here is derived from an EMBL/GenBank/DDBJ whole genome shotgun (WGS) entry which is preliminary data.</text>
</comment>
<reference evidence="2 3" key="2">
    <citation type="submission" date="2024-07" db="EMBL/GenBank/DDBJ databases">
        <authorList>
            <person name="Akdeniz Z."/>
        </authorList>
    </citation>
    <scope>NUCLEOTIDE SEQUENCE [LARGE SCALE GENOMIC DNA]</scope>
</reference>
<dbReference type="AlphaFoldDB" id="A0AA86PAQ2"/>
<dbReference type="EMBL" id="CAXDID020000004">
    <property type="protein sequence ID" value="CAL5973559.1"/>
    <property type="molecule type" value="Genomic_DNA"/>
</dbReference>
<evidence type="ECO:0000313" key="2">
    <source>
        <dbReference type="EMBL" id="CAL5973559.1"/>
    </source>
</evidence>
<keyword evidence="3" id="KW-1185">Reference proteome</keyword>